<keyword evidence="6 9" id="KW-1133">Transmembrane helix</keyword>
<dbReference type="Pfam" id="PF01061">
    <property type="entry name" value="ABC2_membrane"/>
    <property type="match status" value="1"/>
</dbReference>
<feature type="transmembrane region" description="Helical" evidence="9">
    <location>
        <begin position="165"/>
        <end position="187"/>
    </location>
</feature>
<gene>
    <name evidence="11" type="primary">rfbD</name>
    <name evidence="11" type="ORF">BJA5080_05055</name>
</gene>
<dbReference type="GO" id="GO:0140359">
    <property type="term" value="F:ABC-type transporter activity"/>
    <property type="evidence" value="ECO:0007669"/>
    <property type="project" value="InterPro"/>
</dbReference>
<dbReference type="GO" id="GO:0015774">
    <property type="term" value="P:polysaccharide transport"/>
    <property type="evidence" value="ECO:0007669"/>
    <property type="project" value="UniProtKB-KW"/>
</dbReference>
<feature type="transmembrane region" description="Helical" evidence="9">
    <location>
        <begin position="61"/>
        <end position="82"/>
    </location>
</feature>
<comment type="caution">
    <text evidence="11">The sequence shown here is derived from an EMBL/GenBank/DDBJ whole genome shotgun (WGS) entry which is preliminary data.</text>
</comment>
<feature type="domain" description="ABC-2 type transporter transmembrane" evidence="10">
    <location>
        <begin position="43"/>
        <end position="242"/>
    </location>
</feature>
<dbReference type="GeneID" id="46490667"/>
<dbReference type="Proteomes" id="UP000024900">
    <property type="component" value="Unassembled WGS sequence"/>
</dbReference>
<organism evidence="11 12">
    <name type="scientific">Bradyrhizobium diazoefficiens SEMIA 5080</name>
    <dbReference type="NCBI Taxonomy" id="754504"/>
    <lineage>
        <taxon>Bacteria</taxon>
        <taxon>Pseudomonadati</taxon>
        <taxon>Pseudomonadota</taxon>
        <taxon>Alphaproteobacteria</taxon>
        <taxon>Hyphomicrobiales</taxon>
        <taxon>Nitrobacteraceae</taxon>
        <taxon>Bradyrhizobium</taxon>
    </lineage>
</organism>
<name>A0A837CKK5_9BRAD</name>
<evidence type="ECO:0000256" key="6">
    <source>
        <dbReference type="ARBA" id="ARBA00022989"/>
    </source>
</evidence>
<dbReference type="AlphaFoldDB" id="A0A837CKK5"/>
<proteinExistence type="inferred from homology"/>
<evidence type="ECO:0000256" key="1">
    <source>
        <dbReference type="ARBA" id="ARBA00004651"/>
    </source>
</evidence>
<evidence type="ECO:0000256" key="7">
    <source>
        <dbReference type="ARBA" id="ARBA00023047"/>
    </source>
</evidence>
<dbReference type="PANTHER" id="PTHR30413:SF10">
    <property type="entry name" value="CAPSULE POLYSACCHARIDE EXPORT INNER-MEMBRANE PROTEIN CTRC"/>
    <property type="match status" value="1"/>
</dbReference>
<comment type="similarity">
    <text evidence="2">Belongs to the ABC-2 integral membrane protein family.</text>
</comment>
<feature type="transmembrane region" description="Helical" evidence="9">
    <location>
        <begin position="253"/>
        <end position="271"/>
    </location>
</feature>
<keyword evidence="7" id="KW-0625">Polysaccharide transport</keyword>
<feature type="transmembrane region" description="Helical" evidence="9">
    <location>
        <begin position="199"/>
        <end position="215"/>
    </location>
</feature>
<evidence type="ECO:0000256" key="9">
    <source>
        <dbReference type="SAM" id="Phobius"/>
    </source>
</evidence>
<keyword evidence="3" id="KW-0813">Transport</keyword>
<evidence type="ECO:0000313" key="12">
    <source>
        <dbReference type="Proteomes" id="UP000024900"/>
    </source>
</evidence>
<dbReference type="EMBL" id="ADOU02000004">
    <property type="protein sequence ID" value="KGJ69183.1"/>
    <property type="molecule type" value="Genomic_DNA"/>
</dbReference>
<feature type="transmembrane region" description="Helical" evidence="9">
    <location>
        <begin position="140"/>
        <end position="159"/>
    </location>
</feature>
<comment type="subcellular location">
    <subcellularLocation>
        <location evidence="1">Cell membrane</location>
        <topology evidence="1">Multi-pass membrane protein</topology>
    </subcellularLocation>
</comment>
<evidence type="ECO:0000313" key="11">
    <source>
        <dbReference type="EMBL" id="KGJ69183.1"/>
    </source>
</evidence>
<evidence type="ECO:0000256" key="4">
    <source>
        <dbReference type="ARBA" id="ARBA00022475"/>
    </source>
</evidence>
<dbReference type="RefSeq" id="WP_011086433.1">
    <property type="nucleotide sequence ID" value="NZ_ADOU02000004.1"/>
</dbReference>
<dbReference type="GO" id="GO:0005886">
    <property type="term" value="C:plasma membrane"/>
    <property type="evidence" value="ECO:0007669"/>
    <property type="project" value="UniProtKB-SubCell"/>
</dbReference>
<keyword evidence="4" id="KW-1003">Cell membrane</keyword>
<reference evidence="11 12" key="1">
    <citation type="journal article" date="2014" name="BMC Genomics">
        <title>Comparative genomics of Bradyrhizobium japonicum CPAC 15 and Bradyrhizobium diazoefficiens CPAC 7: elite model strains for understanding symbiotic performance with soybean.</title>
        <authorList>
            <person name="Siqueira A.F."/>
            <person name="Ormeno-Orrillo E."/>
            <person name="Souza R.C."/>
            <person name="Rodrigues E.P."/>
            <person name="Almeida L.G."/>
            <person name="Barcellos F.G."/>
            <person name="Batista J.S."/>
            <person name="Nakatami A.S."/>
            <person name="Martinez-Romero E."/>
            <person name="Vasconcelos A.T."/>
            <person name="Hungria M."/>
        </authorList>
    </citation>
    <scope>NUCLEOTIDE SEQUENCE [LARGE SCALE GENOMIC DNA]</scope>
    <source>
        <strain evidence="11 12">SEMIA 5080</strain>
    </source>
</reference>
<dbReference type="InterPro" id="IPR013525">
    <property type="entry name" value="ABC2_TM"/>
</dbReference>
<evidence type="ECO:0000256" key="8">
    <source>
        <dbReference type="ARBA" id="ARBA00023136"/>
    </source>
</evidence>
<evidence type="ECO:0000259" key="10">
    <source>
        <dbReference type="Pfam" id="PF01061"/>
    </source>
</evidence>
<dbReference type="GO" id="GO:0015920">
    <property type="term" value="P:lipopolysaccharide transport"/>
    <property type="evidence" value="ECO:0007669"/>
    <property type="project" value="TreeGrafter"/>
</dbReference>
<sequence>MARGTIQGALRSGSVVRSTDRSALAAARADIVCGLLLWRLWGRLGWNDIRQRYQRSILGPLWLTVSMGILIGSLGLLYARLFQQPVEEFLPYCGIGLLIWGFMSSYLTESGTLFSGAEAYIKQISLPFSLYVYRASWAKLIMLAHNFIIYFGIILYFRIWPGAAALLAIPALCIVAFNGMAISLTIGMISARFRDIPQVINSVVQILFFVTPLMWKPDAVKIPAYVTELNPVYHLLQIVRAPLLGEVPTASNYAAVGLVTLINVALSGLLFSRYRARIAYWV</sequence>
<keyword evidence="7" id="KW-0762">Sugar transport</keyword>
<evidence type="ECO:0000256" key="2">
    <source>
        <dbReference type="ARBA" id="ARBA00007783"/>
    </source>
</evidence>
<keyword evidence="5 9" id="KW-0812">Transmembrane</keyword>
<feature type="transmembrane region" description="Helical" evidence="9">
    <location>
        <begin position="89"/>
        <end position="107"/>
    </location>
</feature>
<protein>
    <submittedName>
        <fullName evidence="11">Putative O-antigen export system permease protein</fullName>
    </submittedName>
</protein>
<accession>A0A837CKK5</accession>
<dbReference type="PANTHER" id="PTHR30413">
    <property type="entry name" value="INNER MEMBRANE TRANSPORT PERMEASE"/>
    <property type="match status" value="1"/>
</dbReference>
<evidence type="ECO:0000256" key="5">
    <source>
        <dbReference type="ARBA" id="ARBA00022692"/>
    </source>
</evidence>
<evidence type="ECO:0000256" key="3">
    <source>
        <dbReference type="ARBA" id="ARBA00022448"/>
    </source>
</evidence>
<keyword evidence="8 9" id="KW-0472">Membrane</keyword>